<dbReference type="KEGG" id="alim:106524470"/>
<evidence type="ECO:0000259" key="15">
    <source>
        <dbReference type="PROSITE" id="PS50014"/>
    </source>
</evidence>
<dbReference type="PRINTS" id="PR00503">
    <property type="entry name" value="BROMODOMAIN"/>
</dbReference>
<feature type="compositionally biased region" description="Pro residues" evidence="14">
    <location>
        <begin position="909"/>
        <end position="918"/>
    </location>
</feature>
<dbReference type="Pfam" id="PF08214">
    <property type="entry name" value="HAT_KAT11"/>
    <property type="match status" value="1"/>
</dbReference>
<feature type="domain" description="CBP/p300-type HAT" evidence="18">
    <location>
        <begin position="1346"/>
        <end position="1450"/>
    </location>
</feature>
<dbReference type="InterPro" id="IPR036529">
    <property type="entry name" value="KIX_dom_sf"/>
</dbReference>
<feature type="compositionally biased region" description="Polar residues" evidence="14">
    <location>
        <begin position="935"/>
        <end position="962"/>
    </location>
</feature>
<organism evidence="19 20">
    <name type="scientific">Austrofundulus limnaeus</name>
    <name type="common">Annual killifish</name>
    <dbReference type="NCBI Taxonomy" id="52670"/>
    <lineage>
        <taxon>Eukaryota</taxon>
        <taxon>Metazoa</taxon>
        <taxon>Chordata</taxon>
        <taxon>Craniata</taxon>
        <taxon>Vertebrata</taxon>
        <taxon>Euteleostomi</taxon>
        <taxon>Actinopterygii</taxon>
        <taxon>Neopterygii</taxon>
        <taxon>Teleostei</taxon>
        <taxon>Neoteleostei</taxon>
        <taxon>Acanthomorphata</taxon>
        <taxon>Ovalentaria</taxon>
        <taxon>Atherinomorphae</taxon>
        <taxon>Cyprinodontiformes</taxon>
        <taxon>Rivulidae</taxon>
        <taxon>Austrofundulus</taxon>
    </lineage>
</organism>
<dbReference type="RefSeq" id="XP_013873734.1">
    <property type="nucleotide sequence ID" value="XM_014018280.1"/>
</dbReference>
<dbReference type="Gene3D" id="2.10.110.40">
    <property type="match status" value="1"/>
</dbReference>
<feature type="compositionally biased region" description="Polar residues" evidence="14">
    <location>
        <begin position="882"/>
        <end position="894"/>
    </location>
</feature>
<evidence type="ECO:0000313" key="20">
    <source>
        <dbReference type="RefSeq" id="XP_013873734.1"/>
    </source>
</evidence>
<dbReference type="GO" id="GO:0008270">
    <property type="term" value="F:zinc ion binding"/>
    <property type="evidence" value="ECO:0007669"/>
    <property type="project" value="UniProtKB-KW"/>
</dbReference>
<evidence type="ECO:0000256" key="2">
    <source>
        <dbReference type="ARBA" id="ARBA00013184"/>
    </source>
</evidence>
<evidence type="ECO:0000256" key="8">
    <source>
        <dbReference type="ARBA" id="ARBA00023015"/>
    </source>
</evidence>
<dbReference type="Pfam" id="PF02135">
    <property type="entry name" value="zf-TAZ"/>
    <property type="match status" value="1"/>
</dbReference>
<dbReference type="InterPro" id="IPR010303">
    <property type="entry name" value="RING_CBP-p300"/>
</dbReference>
<dbReference type="FunFam" id="1.20.920.10:FF:000001">
    <property type="entry name" value="Histone acetyltransferase p300"/>
    <property type="match status" value="1"/>
</dbReference>
<dbReference type="InterPro" id="IPR013178">
    <property type="entry name" value="Histone_AcTrfase_Rtt109/CBP"/>
</dbReference>
<feature type="region of interest" description="Disordered" evidence="14">
    <location>
        <begin position="1054"/>
        <end position="1102"/>
    </location>
</feature>
<dbReference type="InterPro" id="IPR013083">
    <property type="entry name" value="Znf_RING/FYVE/PHD"/>
</dbReference>
<dbReference type="CDD" id="cd15802">
    <property type="entry name" value="RING_CBP-p300"/>
    <property type="match status" value="1"/>
</dbReference>
<evidence type="ECO:0000259" key="18">
    <source>
        <dbReference type="PROSITE" id="PS51727"/>
    </source>
</evidence>
<dbReference type="PROSITE" id="PS50014">
    <property type="entry name" value="BROMODOMAIN_2"/>
    <property type="match status" value="1"/>
</dbReference>
<keyword evidence="19" id="KW-1185">Reference proteome</keyword>
<gene>
    <name evidence="20" type="primary">LOC106524470</name>
</gene>
<keyword evidence="8" id="KW-0805">Transcription regulation</keyword>
<dbReference type="Gene3D" id="3.30.40.10">
    <property type="entry name" value="Zinc/RING finger domain, C3HC4 (zinc finger)"/>
    <property type="match status" value="1"/>
</dbReference>
<dbReference type="PANTHER" id="PTHR13808:SF29">
    <property type="entry name" value="HISTONE ACETYLTRANSFERASE P300"/>
    <property type="match status" value="1"/>
</dbReference>
<dbReference type="Pfam" id="PF00439">
    <property type="entry name" value="Bromodomain"/>
    <property type="match status" value="1"/>
</dbReference>
<dbReference type="InterPro" id="IPR036427">
    <property type="entry name" value="Bromodomain-like_sf"/>
</dbReference>
<dbReference type="FunFam" id="3.30.40.10:FF:000034">
    <property type="entry name" value="Histone acetyltransferase p300"/>
    <property type="match status" value="1"/>
</dbReference>
<proteinExistence type="predicted"/>
<feature type="domain" description="TAZ-type" evidence="16">
    <location>
        <begin position="364"/>
        <end position="450"/>
    </location>
</feature>
<sequence length="1450" mass="154020">MAENVLDSGPPSAKRPKLSSPALSASASDDYGSLFELEHDLPDELIIPSEPGLVNGGDLNQLQLHTSLGGGPAGLGAGGGNGAAGGLGLGLGPGSVGGGQDAVAKHKQLSELLRTGPTTSSQQGHRGTMGNPGGAAAMGQHLANMKASSGQGPQQMMSPGQQHLSPQQQASIMQQQSGMMGNRAMIGVQQKANNGQQQPGMMGNQVMNGSPRMAFGNQGIAGGSNLLGDTLQQQGAGGQVGARGQQHGAMNKPGMMGNPGGSFGGSYGGQGNQGLGVAGLGPQLQNKGPMANSLAQFNVDKKNQPMQGMGAMGTQQSQTGVGGPAGAPVGAAPGMVPSAPAGLVGYSPQGSAASAATGAPPTADPEKRKLIQQQLVLLLHAHKCQRREQANGEVRQCNLPHCRTMKNVLNHMTHCQAGKSCQVAHCASSRQIISHWKNCTRHDCPVCLPLKNAGDKRNPQCESLLGTAGTGLGSSLGTVPGSQQSAPSLNPPSQIDPSSIERAYAALGLTYQGNQIQSQTTQPNMPNQGQAGMRPLNPIGVNPMGVNGGVGATHQNQQASLLQDTMMHLNVSNQSLLNDAGGVGSMPTAAPPSATGKKKLWHEDITQDLRNHLVHKLVQAIFPTPDPAALKDRRMENLVAYARKVEGDMYESASSRAEYYHLLAEKIYKIQKELEEKRRTRMQRQGLSLGPTGMGQPPSGLPSNGPLPDPSMVRPPGPNQMANRMQGPGMNQFNQMGMQSMAQRSTPPLPMGTPPNQIGMVGPRVGQPNVSQLQNQYLSHGQFPGSGPGVGAAQTGMVLSGAQGGMTQTQMGTPPLPVASPLAQPGSGSGPTGVSAGGPMGPQSVGGGGLNSSVGAPASSVTLSNQNQQANSIPLLGAMRGSSPSPAHSRSPTPHQTPPRLAGSQTPQPHTPNAPLAPPLALQQNHLGQGPGSNKPLQQQHMGPSASTTPSHPGLTSSSTLPAGQMPRTPLSQKGSYPAESQAQTPASVSSLDTSSQQPQSNASAANLEPKVEVKHQDEEEEGDADSCSKGGKLSNHKTEEKCVKLEVKKEECYGEGGKGVPMDTSTAAPTSEVKTEDRKPEVKKEVKEEEESSEAAAPQASLKKKIFKPEELRQALMPTLESLYRQDPESLPFRMPVDPQLLCIPDYFDIVKNPMDLSTIKRKLDTGQYQDPWQYVDDIWLMFNNAWLYNRKTSRVYKFCSKLAEVFEQEIDPVMQSLGYCCGRKLEFSPQTLCCYGKQLCTIPRDAVYFSYQNRYHYCEKCFNEIQGETVSLGDDPTQPQTSINKDQFEKKKNDTLDPELFVECSDCGRRMHQICVLHHETIWPSGFRCDGCLKKANKARKENKYSAKRLPQTKLGCFLETRVNDFLKRQAHPEAGEVFIRVVHVSDKVVEVKPGMKSRFVDSGEMSESFPYRTKALFAFEDIDGVDVCFFGMHVQEYGSDCPQPNQR</sequence>
<dbReference type="SUPFAM" id="SSF47040">
    <property type="entry name" value="Kix domain of CBP (creb binding protein)"/>
    <property type="match status" value="1"/>
</dbReference>
<dbReference type="InterPro" id="IPR056484">
    <property type="entry name" value="PHD_P300"/>
</dbReference>
<dbReference type="Gene3D" id="1.10.246.20">
    <property type="entry name" value="Coactivator CBP, KIX domain"/>
    <property type="match status" value="1"/>
</dbReference>
<feature type="compositionally biased region" description="Basic and acidic residues" evidence="14">
    <location>
        <begin position="1074"/>
        <end position="1088"/>
    </location>
</feature>
<dbReference type="FunFam" id="1.10.246.20:FF:000001">
    <property type="entry name" value="E1A binding protein p300"/>
    <property type="match status" value="1"/>
</dbReference>
<dbReference type="GO" id="GO:0003713">
    <property type="term" value="F:transcription coactivator activity"/>
    <property type="evidence" value="ECO:0007669"/>
    <property type="project" value="TreeGrafter"/>
</dbReference>
<keyword evidence="9 12" id="KW-0103">Bromodomain</keyword>
<evidence type="ECO:0000256" key="9">
    <source>
        <dbReference type="ARBA" id="ARBA00023117"/>
    </source>
</evidence>
<dbReference type="SUPFAM" id="SSF57933">
    <property type="entry name" value="TAZ domain"/>
    <property type="match status" value="1"/>
</dbReference>
<keyword evidence="7 13" id="KW-0862">Zinc</keyword>
<evidence type="ECO:0000256" key="10">
    <source>
        <dbReference type="ARBA" id="ARBA00023163"/>
    </source>
</evidence>
<feature type="compositionally biased region" description="Polar residues" evidence="14">
    <location>
        <begin position="970"/>
        <end position="994"/>
    </location>
</feature>
<evidence type="ECO:0000256" key="12">
    <source>
        <dbReference type="PROSITE-ProRule" id="PRU00035"/>
    </source>
</evidence>
<dbReference type="GO" id="GO:0045944">
    <property type="term" value="P:positive regulation of transcription by RNA polymerase II"/>
    <property type="evidence" value="ECO:0007669"/>
    <property type="project" value="TreeGrafter"/>
</dbReference>
<dbReference type="InterPro" id="IPR000197">
    <property type="entry name" value="Znf_TAZ"/>
</dbReference>
<feature type="compositionally biased region" description="Gly residues" evidence="14">
    <location>
        <begin position="827"/>
        <end position="850"/>
    </location>
</feature>
<feature type="zinc finger region" description="TAZ-type" evidence="13">
    <location>
        <begin position="364"/>
        <end position="450"/>
    </location>
</feature>
<dbReference type="GO" id="GO:0031490">
    <property type="term" value="F:chromatin DNA binding"/>
    <property type="evidence" value="ECO:0007669"/>
    <property type="project" value="TreeGrafter"/>
</dbReference>
<comment type="subcellular location">
    <subcellularLocation>
        <location evidence="1">Nucleus</location>
    </subcellularLocation>
</comment>
<dbReference type="CDD" id="cd05495">
    <property type="entry name" value="Bromo_cbp_like"/>
    <property type="match status" value="1"/>
</dbReference>
<dbReference type="Gene3D" id="1.20.920.10">
    <property type="entry name" value="Bromodomain-like"/>
    <property type="match status" value="1"/>
</dbReference>
<dbReference type="SMART" id="SM00297">
    <property type="entry name" value="BROMO"/>
    <property type="match status" value="1"/>
</dbReference>
<feature type="region of interest" description="Disordered" evidence="14">
    <location>
        <begin position="803"/>
        <end position="1038"/>
    </location>
</feature>
<keyword evidence="11" id="KW-0539">Nucleus</keyword>
<dbReference type="Proteomes" id="UP000192220">
    <property type="component" value="Unplaced"/>
</dbReference>
<dbReference type="STRING" id="52670.A0A2I4C1A2"/>
<dbReference type="GeneID" id="106524470"/>
<feature type="compositionally biased region" description="Low complexity" evidence="14">
    <location>
        <begin position="995"/>
        <end position="1007"/>
    </location>
</feature>
<dbReference type="InParanoid" id="A0A2I4C1A2"/>
<dbReference type="InterPro" id="IPR003101">
    <property type="entry name" value="KIX_dom"/>
</dbReference>
<evidence type="ECO:0000256" key="11">
    <source>
        <dbReference type="ARBA" id="ARBA00023242"/>
    </source>
</evidence>
<keyword evidence="6 13" id="KW-0863">Zinc-finger</keyword>
<keyword evidence="5" id="KW-0677">Repeat</keyword>
<feature type="compositionally biased region" description="Polar residues" evidence="14">
    <location>
        <begin position="859"/>
        <end position="872"/>
    </location>
</feature>
<dbReference type="GO" id="GO:0005667">
    <property type="term" value="C:transcription regulator complex"/>
    <property type="evidence" value="ECO:0007669"/>
    <property type="project" value="TreeGrafter"/>
</dbReference>
<dbReference type="SUPFAM" id="SSF47370">
    <property type="entry name" value="Bromodomain"/>
    <property type="match status" value="1"/>
</dbReference>
<evidence type="ECO:0000256" key="3">
    <source>
        <dbReference type="ARBA" id="ARBA00022679"/>
    </source>
</evidence>
<dbReference type="CDD" id="cd15646">
    <property type="entry name" value="PHD_p300"/>
    <property type="match status" value="1"/>
</dbReference>
<reference evidence="20" key="1">
    <citation type="submission" date="2025-08" db="UniProtKB">
        <authorList>
            <consortium name="RefSeq"/>
        </authorList>
    </citation>
    <scope>IDENTIFICATION</scope>
    <source>
        <strain evidence="20">Quisiro</strain>
        <tissue evidence="20">Liver</tissue>
    </source>
</reference>
<evidence type="ECO:0000256" key="13">
    <source>
        <dbReference type="PROSITE-ProRule" id="PRU00203"/>
    </source>
</evidence>
<name>A0A2I4C1A2_AUSLI</name>
<dbReference type="Pfam" id="PF23570">
    <property type="entry name" value="PHD_P300"/>
    <property type="match status" value="1"/>
</dbReference>
<dbReference type="GO" id="GO:0000123">
    <property type="term" value="C:histone acetyltransferase complex"/>
    <property type="evidence" value="ECO:0007669"/>
    <property type="project" value="TreeGrafter"/>
</dbReference>
<feature type="region of interest" description="Disordered" evidence="14">
    <location>
        <begin position="1"/>
        <end position="27"/>
    </location>
</feature>
<dbReference type="Gene3D" id="1.20.1020.10">
    <property type="entry name" value="TAZ domain"/>
    <property type="match status" value="1"/>
</dbReference>
<feature type="domain" description="KIX" evidence="17">
    <location>
        <begin position="596"/>
        <end position="675"/>
    </location>
</feature>
<feature type="compositionally biased region" description="Low complexity" evidence="14">
    <location>
        <begin position="18"/>
        <end position="27"/>
    </location>
</feature>
<dbReference type="OrthoDB" id="899at2759"/>
<dbReference type="FunFam" id="1.20.1020.10:FF:000002">
    <property type="entry name" value="E1A binding protein p300"/>
    <property type="match status" value="1"/>
</dbReference>
<dbReference type="PROSITE" id="PS51727">
    <property type="entry name" value="CBP_P300_HAT"/>
    <property type="match status" value="1"/>
</dbReference>
<keyword evidence="10" id="KW-0804">Transcription</keyword>
<dbReference type="Pfam" id="PF06001">
    <property type="entry name" value="RING_CBP-p300"/>
    <property type="match status" value="1"/>
</dbReference>
<feature type="domain" description="Bromo" evidence="15">
    <location>
        <begin position="1126"/>
        <end position="1198"/>
    </location>
</feature>
<dbReference type="EC" id="2.3.1.48" evidence="2"/>
<dbReference type="PANTHER" id="PTHR13808">
    <property type="entry name" value="CBP/P300-RELATED"/>
    <property type="match status" value="1"/>
</dbReference>
<dbReference type="SMART" id="SM00551">
    <property type="entry name" value="ZnF_TAZ"/>
    <property type="match status" value="1"/>
</dbReference>
<evidence type="ECO:0000259" key="16">
    <source>
        <dbReference type="PROSITE" id="PS50134"/>
    </source>
</evidence>
<dbReference type="GO" id="GO:0004402">
    <property type="term" value="F:histone acetyltransferase activity"/>
    <property type="evidence" value="ECO:0007669"/>
    <property type="project" value="InterPro"/>
</dbReference>
<evidence type="ECO:0000256" key="14">
    <source>
        <dbReference type="SAM" id="MobiDB-lite"/>
    </source>
</evidence>
<dbReference type="Pfam" id="PF02172">
    <property type="entry name" value="KIX"/>
    <property type="match status" value="1"/>
</dbReference>
<dbReference type="InterPro" id="IPR001487">
    <property type="entry name" value="Bromodomain"/>
</dbReference>
<evidence type="ECO:0000256" key="7">
    <source>
        <dbReference type="ARBA" id="ARBA00022833"/>
    </source>
</evidence>
<dbReference type="InterPro" id="IPR038547">
    <property type="entry name" value="RING_CBP-p300_sf"/>
</dbReference>
<evidence type="ECO:0000313" key="19">
    <source>
        <dbReference type="Proteomes" id="UP000192220"/>
    </source>
</evidence>
<feature type="region of interest" description="Disordered" evidence="14">
    <location>
        <begin position="678"/>
        <end position="710"/>
    </location>
</feature>
<dbReference type="GO" id="GO:0005654">
    <property type="term" value="C:nucleoplasm"/>
    <property type="evidence" value="ECO:0007669"/>
    <property type="project" value="UniProtKB-ARBA"/>
</dbReference>
<feature type="compositionally biased region" description="Polar residues" evidence="14">
    <location>
        <begin position="480"/>
        <end position="495"/>
    </location>
</feature>
<dbReference type="PROSITE" id="PS50134">
    <property type="entry name" value="ZF_TAZ"/>
    <property type="match status" value="1"/>
</dbReference>
<accession>A0A2I4C1A2</accession>
<dbReference type="InterPro" id="IPR035898">
    <property type="entry name" value="TAZ_dom_sf"/>
</dbReference>
<evidence type="ECO:0000256" key="5">
    <source>
        <dbReference type="ARBA" id="ARBA00022737"/>
    </source>
</evidence>
<dbReference type="FunFam" id="2.10.110.40:FF:000001">
    <property type="entry name" value="E1A binding protein p300"/>
    <property type="match status" value="1"/>
</dbReference>
<dbReference type="PROSITE" id="PS50952">
    <property type="entry name" value="KIX"/>
    <property type="match status" value="1"/>
</dbReference>
<keyword evidence="3" id="KW-0808">Transferase</keyword>
<dbReference type="InterPro" id="IPR031162">
    <property type="entry name" value="CBP_P300_HAT"/>
</dbReference>
<keyword evidence="4 13" id="KW-0479">Metal-binding</keyword>
<dbReference type="InterPro" id="IPR018359">
    <property type="entry name" value="Bromodomain_CS"/>
</dbReference>
<evidence type="ECO:0000256" key="4">
    <source>
        <dbReference type="ARBA" id="ARBA00022723"/>
    </source>
</evidence>
<evidence type="ECO:0000256" key="1">
    <source>
        <dbReference type="ARBA" id="ARBA00004123"/>
    </source>
</evidence>
<evidence type="ECO:0000259" key="17">
    <source>
        <dbReference type="PROSITE" id="PS50952"/>
    </source>
</evidence>
<dbReference type="PROSITE" id="PS00633">
    <property type="entry name" value="BROMODOMAIN_1"/>
    <property type="match status" value="1"/>
</dbReference>
<evidence type="ECO:0000256" key="6">
    <source>
        <dbReference type="ARBA" id="ARBA00022771"/>
    </source>
</evidence>
<feature type="region of interest" description="Disordered" evidence="14">
    <location>
        <begin position="472"/>
        <end position="495"/>
    </location>
</feature>
<protein>
    <recommendedName>
        <fullName evidence="2">histone acetyltransferase</fullName>
        <ecNumber evidence="2">2.3.1.48</ecNumber>
    </recommendedName>
</protein>